<protein>
    <submittedName>
        <fullName evidence="1">Uncharacterized protein</fullName>
    </submittedName>
</protein>
<evidence type="ECO:0000313" key="2">
    <source>
        <dbReference type="Proteomes" id="UP000054097"/>
    </source>
</evidence>
<evidence type="ECO:0000313" key="1">
    <source>
        <dbReference type="EMBL" id="KIM26594.1"/>
    </source>
</evidence>
<gene>
    <name evidence="1" type="ORF">M408DRAFT_330536</name>
</gene>
<reference evidence="2" key="2">
    <citation type="submission" date="2015-01" db="EMBL/GenBank/DDBJ databases">
        <title>Evolutionary Origins and Diversification of the Mycorrhizal Mutualists.</title>
        <authorList>
            <consortium name="DOE Joint Genome Institute"/>
            <consortium name="Mycorrhizal Genomics Consortium"/>
            <person name="Kohler A."/>
            <person name="Kuo A."/>
            <person name="Nagy L.G."/>
            <person name="Floudas D."/>
            <person name="Copeland A."/>
            <person name="Barry K.W."/>
            <person name="Cichocki N."/>
            <person name="Veneault-Fourrey C."/>
            <person name="LaButti K."/>
            <person name="Lindquist E.A."/>
            <person name="Lipzen A."/>
            <person name="Lundell T."/>
            <person name="Morin E."/>
            <person name="Murat C."/>
            <person name="Riley R."/>
            <person name="Ohm R."/>
            <person name="Sun H."/>
            <person name="Tunlid A."/>
            <person name="Henrissat B."/>
            <person name="Grigoriev I.V."/>
            <person name="Hibbett D.S."/>
            <person name="Martin F."/>
        </authorList>
    </citation>
    <scope>NUCLEOTIDE SEQUENCE [LARGE SCALE GENOMIC DNA]</scope>
    <source>
        <strain evidence="2">MAFF 305830</strain>
    </source>
</reference>
<dbReference type="AlphaFoldDB" id="A0A0C3B359"/>
<dbReference type="EMBL" id="KN824305">
    <property type="protein sequence ID" value="KIM26594.1"/>
    <property type="molecule type" value="Genomic_DNA"/>
</dbReference>
<accession>A0A0C3B359</accession>
<sequence length="54" mass="6313">MELARKLIDCCMSDSEFRQHSGRYMLDYGPIKTNKNRPIEEGGYISLLFSSYTF</sequence>
<reference evidence="1 2" key="1">
    <citation type="submission" date="2014-04" db="EMBL/GenBank/DDBJ databases">
        <authorList>
            <consortium name="DOE Joint Genome Institute"/>
            <person name="Kuo A."/>
            <person name="Zuccaro A."/>
            <person name="Kohler A."/>
            <person name="Nagy L.G."/>
            <person name="Floudas D."/>
            <person name="Copeland A."/>
            <person name="Barry K.W."/>
            <person name="Cichocki N."/>
            <person name="Veneault-Fourrey C."/>
            <person name="LaButti K."/>
            <person name="Lindquist E.A."/>
            <person name="Lipzen A."/>
            <person name="Lundell T."/>
            <person name="Morin E."/>
            <person name="Murat C."/>
            <person name="Sun H."/>
            <person name="Tunlid A."/>
            <person name="Henrissat B."/>
            <person name="Grigoriev I.V."/>
            <person name="Hibbett D.S."/>
            <person name="Martin F."/>
            <person name="Nordberg H.P."/>
            <person name="Cantor M.N."/>
            <person name="Hua S.X."/>
        </authorList>
    </citation>
    <scope>NUCLEOTIDE SEQUENCE [LARGE SCALE GENOMIC DNA]</scope>
    <source>
        <strain evidence="1 2">MAFF 305830</strain>
    </source>
</reference>
<dbReference type="Proteomes" id="UP000054097">
    <property type="component" value="Unassembled WGS sequence"/>
</dbReference>
<organism evidence="1 2">
    <name type="scientific">Serendipita vermifera MAFF 305830</name>
    <dbReference type="NCBI Taxonomy" id="933852"/>
    <lineage>
        <taxon>Eukaryota</taxon>
        <taxon>Fungi</taxon>
        <taxon>Dikarya</taxon>
        <taxon>Basidiomycota</taxon>
        <taxon>Agaricomycotina</taxon>
        <taxon>Agaricomycetes</taxon>
        <taxon>Sebacinales</taxon>
        <taxon>Serendipitaceae</taxon>
        <taxon>Serendipita</taxon>
    </lineage>
</organism>
<keyword evidence="2" id="KW-1185">Reference proteome</keyword>
<proteinExistence type="predicted"/>
<dbReference type="HOGENOM" id="CLU_3051890_0_0_1"/>
<name>A0A0C3B359_SERVB</name>